<feature type="transmembrane region" description="Helical" evidence="1">
    <location>
        <begin position="60"/>
        <end position="85"/>
    </location>
</feature>
<evidence type="ECO:0000313" key="2">
    <source>
        <dbReference type="EMBL" id="OLF48805.1"/>
    </source>
</evidence>
<comment type="caution">
    <text evidence="2">The sequence shown here is derived from an EMBL/GenBank/DDBJ whole genome shotgun (WGS) entry which is preliminary data.</text>
</comment>
<dbReference type="OrthoDB" id="9803265at2"/>
<evidence type="ECO:0000256" key="1">
    <source>
        <dbReference type="SAM" id="Phobius"/>
    </source>
</evidence>
<accession>A0A1Q8EAI6</accession>
<dbReference type="RefSeq" id="WP_075103851.1">
    <property type="nucleotide sequence ID" value="NZ_MSJM01000001.1"/>
</dbReference>
<proteinExistence type="predicted"/>
<keyword evidence="1" id="KW-0472">Membrane</keyword>
<evidence type="ECO:0000313" key="3">
    <source>
        <dbReference type="Proteomes" id="UP000186890"/>
    </source>
</evidence>
<protein>
    <submittedName>
        <fullName evidence="2">DUF4956 domain-containing protein</fullName>
    </submittedName>
</protein>
<dbReference type="Pfam" id="PF16316">
    <property type="entry name" value="DUF4956"/>
    <property type="match status" value="1"/>
</dbReference>
<name>A0A1Q8EAI6_9STRE</name>
<keyword evidence="1" id="KW-1133">Transmembrane helix</keyword>
<feature type="transmembrane region" description="Helical" evidence="1">
    <location>
        <begin position="97"/>
        <end position="130"/>
    </location>
</feature>
<keyword evidence="3" id="KW-1185">Reference proteome</keyword>
<dbReference type="AlphaFoldDB" id="A0A1Q8EAI6"/>
<sequence length="227" mass="25034">METQLFRSIFTSSTTNVTVGQLGLSLAVSLILGLVLAGIYKYKTSYTKEFVVTLSLLPSLIAVIIFLINGSLGTSVAVAGTFSLIRFRSAAGSSKELLAVFMATAIGLATGMGHVTLAIAVTLLLGLMVLILENTRFAQINQERRYLLISLPKEYENQGFVDHQLGKVCQQVELLSVQYKKKKEVLILEYQVLLNRKMSDQQLMDSLLAVEPISIHLHKQAPKKKYL</sequence>
<gene>
    <name evidence="2" type="ORF">BU202_00500</name>
</gene>
<reference evidence="3" key="1">
    <citation type="submission" date="2016-12" db="EMBL/GenBank/DDBJ databases">
        <authorList>
            <person name="Gulvik C.A."/>
        </authorList>
    </citation>
    <scope>NUCLEOTIDE SEQUENCE [LARGE SCALE GENOMIC DNA]</scope>
    <source>
        <strain evidence="3">NED12-00049-6B</strain>
    </source>
</reference>
<dbReference type="Proteomes" id="UP000186890">
    <property type="component" value="Unassembled WGS sequence"/>
</dbReference>
<feature type="transmembrane region" description="Helical" evidence="1">
    <location>
        <begin position="21"/>
        <end position="40"/>
    </location>
</feature>
<dbReference type="EMBL" id="MSJM01000001">
    <property type="protein sequence ID" value="OLF48805.1"/>
    <property type="molecule type" value="Genomic_DNA"/>
</dbReference>
<organism evidence="2 3">
    <name type="scientific">Streptococcus cuniculi</name>
    <dbReference type="NCBI Taxonomy" id="1432788"/>
    <lineage>
        <taxon>Bacteria</taxon>
        <taxon>Bacillati</taxon>
        <taxon>Bacillota</taxon>
        <taxon>Bacilli</taxon>
        <taxon>Lactobacillales</taxon>
        <taxon>Streptococcaceae</taxon>
        <taxon>Streptococcus</taxon>
    </lineage>
</organism>
<keyword evidence="1" id="KW-0812">Transmembrane</keyword>
<dbReference type="InterPro" id="IPR032531">
    <property type="entry name" value="DUF4956"/>
</dbReference>